<gene>
    <name evidence="1" type="ORF">EUBHAL_02570</name>
</gene>
<reference evidence="1 2" key="1">
    <citation type="submission" date="2009-01" db="EMBL/GenBank/DDBJ databases">
        <authorList>
            <person name="Fulton L."/>
            <person name="Clifton S."/>
            <person name="Fulton B."/>
            <person name="Xu J."/>
            <person name="Minx P."/>
            <person name="Pepin K.H."/>
            <person name="Johnson M."/>
            <person name="Bhonagiri V."/>
            <person name="Nash W.E."/>
            <person name="Mardis E.R."/>
            <person name="Wilson R.K."/>
        </authorList>
    </citation>
    <scope>NUCLEOTIDE SEQUENCE [LARGE SCALE GENOMIC DNA]</scope>
    <source>
        <strain evidence="1 2">DSM 3353</strain>
    </source>
</reference>
<sequence>MQLKIQKTIEMDIIKGKRTRMLNFLLFINKSFRLSGKEISRKL</sequence>
<proteinExistence type="predicted"/>
<organism evidence="1 2">
    <name type="scientific">Anaerobutyricum hallii DSM 3353</name>
    <dbReference type="NCBI Taxonomy" id="411469"/>
    <lineage>
        <taxon>Bacteria</taxon>
        <taxon>Bacillati</taxon>
        <taxon>Bacillota</taxon>
        <taxon>Clostridia</taxon>
        <taxon>Lachnospirales</taxon>
        <taxon>Lachnospiraceae</taxon>
        <taxon>Anaerobutyricum</taxon>
    </lineage>
</organism>
<dbReference type="Proteomes" id="UP000003174">
    <property type="component" value="Unassembled WGS sequence"/>
</dbReference>
<comment type="caution">
    <text evidence="1">The sequence shown here is derived from an EMBL/GenBank/DDBJ whole genome shotgun (WGS) entry which is preliminary data.</text>
</comment>
<dbReference type="AlphaFoldDB" id="C0EYR5"/>
<reference evidence="1 2" key="2">
    <citation type="submission" date="2009-02" db="EMBL/GenBank/DDBJ databases">
        <title>Draft genome sequence of Eubacterium hallii (DSM 3353).</title>
        <authorList>
            <person name="Sudarsanam P."/>
            <person name="Ley R."/>
            <person name="Guruge J."/>
            <person name="Turnbaugh P.J."/>
            <person name="Mahowald M."/>
            <person name="Liep D."/>
            <person name="Gordon J."/>
        </authorList>
    </citation>
    <scope>NUCLEOTIDE SEQUENCE [LARGE SCALE GENOMIC DNA]</scope>
    <source>
        <strain evidence="1 2">DSM 3353</strain>
    </source>
</reference>
<dbReference type="EMBL" id="ACEP01000112">
    <property type="protein sequence ID" value="EEG35553.1"/>
    <property type="molecule type" value="Genomic_DNA"/>
</dbReference>
<name>C0EYR5_9FIRM</name>
<evidence type="ECO:0000313" key="2">
    <source>
        <dbReference type="Proteomes" id="UP000003174"/>
    </source>
</evidence>
<evidence type="ECO:0000313" key="1">
    <source>
        <dbReference type="EMBL" id="EEG35553.1"/>
    </source>
</evidence>
<accession>C0EYR5</accession>
<protein>
    <submittedName>
        <fullName evidence="1">Uncharacterized protein</fullName>
    </submittedName>
</protein>